<gene>
    <name evidence="3" type="ORF">OBRU01_27062</name>
</gene>
<feature type="non-terminal residue" evidence="3">
    <location>
        <position position="110"/>
    </location>
</feature>
<evidence type="ECO:0000259" key="2">
    <source>
        <dbReference type="Pfam" id="PF13843"/>
    </source>
</evidence>
<accession>A0A0L7K2G2</accession>
<feature type="domain" description="PiggyBac transposable element-derived protein" evidence="2">
    <location>
        <begin position="1"/>
        <end position="40"/>
    </location>
</feature>
<dbReference type="Proteomes" id="UP000037510">
    <property type="component" value="Unassembled WGS sequence"/>
</dbReference>
<evidence type="ECO:0000313" key="3">
    <source>
        <dbReference type="EMBL" id="KOB51839.1"/>
    </source>
</evidence>
<name>A0A0L7K2G2_OPEBR</name>
<keyword evidence="4" id="KW-1185">Reference proteome</keyword>
<dbReference type="InterPro" id="IPR029526">
    <property type="entry name" value="PGBD"/>
</dbReference>
<evidence type="ECO:0000256" key="1">
    <source>
        <dbReference type="SAM" id="MobiDB-lite"/>
    </source>
</evidence>
<dbReference type="PANTHER" id="PTHR47272">
    <property type="entry name" value="DDE_TNP_1_7 DOMAIN-CONTAINING PROTEIN"/>
    <property type="match status" value="1"/>
</dbReference>
<comment type="caution">
    <text evidence="3">The sequence shown here is derived from an EMBL/GenBank/DDBJ whole genome shotgun (WGS) entry which is preliminary data.</text>
</comment>
<dbReference type="Pfam" id="PF13843">
    <property type="entry name" value="DDE_Tnp_1_7"/>
    <property type="match status" value="1"/>
</dbReference>
<dbReference type="STRING" id="104452.A0A0L7K2G2"/>
<proteinExistence type="predicted"/>
<dbReference type="AlphaFoldDB" id="A0A0L7K2G2"/>
<organism evidence="3 4">
    <name type="scientific">Operophtera brumata</name>
    <name type="common">Winter moth</name>
    <name type="synonym">Phalaena brumata</name>
    <dbReference type="NCBI Taxonomy" id="104452"/>
    <lineage>
        <taxon>Eukaryota</taxon>
        <taxon>Metazoa</taxon>
        <taxon>Ecdysozoa</taxon>
        <taxon>Arthropoda</taxon>
        <taxon>Hexapoda</taxon>
        <taxon>Insecta</taxon>
        <taxon>Pterygota</taxon>
        <taxon>Neoptera</taxon>
        <taxon>Endopterygota</taxon>
        <taxon>Lepidoptera</taxon>
        <taxon>Glossata</taxon>
        <taxon>Ditrysia</taxon>
        <taxon>Geometroidea</taxon>
        <taxon>Geometridae</taxon>
        <taxon>Larentiinae</taxon>
        <taxon>Operophtera</taxon>
    </lineage>
</organism>
<sequence length="110" mass="12808">MGGVDLADMLISLYKTPLKSRRWYLGIFAQMLDICINNAWLMHRDTTSKKMPLKNFRYEVYESLLKENRCAKRQRKEAPQVSKPHAARPSSPIKFDNMGHFPSTMDEGRC</sequence>
<evidence type="ECO:0000313" key="4">
    <source>
        <dbReference type="Proteomes" id="UP000037510"/>
    </source>
</evidence>
<feature type="region of interest" description="Disordered" evidence="1">
    <location>
        <begin position="71"/>
        <end position="110"/>
    </location>
</feature>
<reference evidence="3 4" key="1">
    <citation type="journal article" date="2015" name="Genome Biol. Evol.">
        <title>The genome of winter moth (Operophtera brumata) provides a genomic perspective on sexual dimorphism and phenology.</title>
        <authorList>
            <person name="Derks M.F."/>
            <person name="Smit S."/>
            <person name="Salis L."/>
            <person name="Schijlen E."/>
            <person name="Bossers A."/>
            <person name="Mateman C."/>
            <person name="Pijl A.S."/>
            <person name="de Ridder D."/>
            <person name="Groenen M.A."/>
            <person name="Visser M.E."/>
            <person name="Megens H.J."/>
        </authorList>
    </citation>
    <scope>NUCLEOTIDE SEQUENCE [LARGE SCALE GENOMIC DNA]</scope>
    <source>
        <strain evidence="3">WM2013NL</strain>
        <tissue evidence="3">Head and thorax</tissue>
    </source>
</reference>
<dbReference type="PANTHER" id="PTHR47272:SF1">
    <property type="entry name" value="PIGGYBAC TRANSPOSABLE ELEMENT-DERIVED PROTEIN 3-LIKE"/>
    <property type="match status" value="1"/>
</dbReference>
<dbReference type="EMBL" id="JTDY01017649">
    <property type="protein sequence ID" value="KOB51839.1"/>
    <property type="molecule type" value="Genomic_DNA"/>
</dbReference>
<protein>
    <recommendedName>
        <fullName evidence="2">PiggyBac transposable element-derived protein domain-containing protein</fullName>
    </recommendedName>
</protein>